<evidence type="ECO:0000256" key="14">
    <source>
        <dbReference type="ARBA" id="ARBA00031791"/>
    </source>
</evidence>
<evidence type="ECO:0000256" key="12">
    <source>
        <dbReference type="ARBA" id="ARBA00023136"/>
    </source>
</evidence>
<keyword evidence="8" id="KW-0732">Signal</keyword>
<evidence type="ECO:0000256" key="5">
    <source>
        <dbReference type="ARBA" id="ARBA00014387"/>
    </source>
</evidence>
<protein>
    <recommendedName>
        <fullName evidence="5">Translocon-associated protein subunit delta</fullName>
    </recommendedName>
    <alternativeName>
        <fullName evidence="14">Signal sequence receptor subunit delta</fullName>
    </alternativeName>
</protein>
<keyword evidence="7" id="KW-0812">Transmembrane</keyword>
<evidence type="ECO:0000256" key="1">
    <source>
        <dbReference type="ARBA" id="ARBA00002838"/>
    </source>
</evidence>
<dbReference type="PANTHER" id="PTHR12731">
    <property type="entry name" value="TRANSLOCON-ASSOCIATED PROTEIN, DELTA SUBUNIT"/>
    <property type="match status" value="1"/>
</dbReference>
<dbReference type="PANTHER" id="PTHR12731:SF1">
    <property type="entry name" value="TRANSLOCON-ASSOCIATED PROTEIN SUBUNIT DELTA"/>
    <property type="match status" value="1"/>
</dbReference>
<keyword evidence="16" id="KW-1185">Reference proteome</keyword>
<comment type="caution">
    <text evidence="15">The sequence shown here is derived from an EMBL/GenBank/DDBJ whole genome shotgun (WGS) entry which is preliminary data.</text>
</comment>
<dbReference type="Proteomes" id="UP001054945">
    <property type="component" value="Unassembled WGS sequence"/>
</dbReference>
<evidence type="ECO:0000256" key="4">
    <source>
        <dbReference type="ARBA" id="ARBA00011819"/>
    </source>
</evidence>
<dbReference type="Pfam" id="PF05404">
    <property type="entry name" value="TRAP-delta"/>
    <property type="match status" value="1"/>
</dbReference>
<evidence type="ECO:0000256" key="9">
    <source>
        <dbReference type="ARBA" id="ARBA00022824"/>
    </source>
</evidence>
<keyword evidence="13" id="KW-1015">Disulfide bond</keyword>
<comment type="function">
    <text evidence="1">TRAP proteins are part of a complex whose function is to bind calcium to the ER membrane and thereby regulate the retention of ER resident proteins.</text>
</comment>
<evidence type="ECO:0000256" key="13">
    <source>
        <dbReference type="ARBA" id="ARBA00023157"/>
    </source>
</evidence>
<dbReference type="EMBL" id="BPLR01007004">
    <property type="protein sequence ID" value="GIY13840.1"/>
    <property type="molecule type" value="Genomic_DNA"/>
</dbReference>
<comment type="subcellular location">
    <subcellularLocation>
        <location evidence="2">Endoplasmic reticulum membrane</location>
        <topology evidence="2">Single-pass type I membrane protein</topology>
    </subcellularLocation>
</comment>
<name>A0AAV4QX56_CAEEX</name>
<feature type="non-terminal residue" evidence="15">
    <location>
        <position position="116"/>
    </location>
</feature>
<evidence type="ECO:0000256" key="3">
    <source>
        <dbReference type="ARBA" id="ARBA00009294"/>
    </source>
</evidence>
<keyword evidence="6" id="KW-1017">Isopeptide bond</keyword>
<evidence type="ECO:0000256" key="6">
    <source>
        <dbReference type="ARBA" id="ARBA00022499"/>
    </source>
</evidence>
<evidence type="ECO:0000256" key="8">
    <source>
        <dbReference type="ARBA" id="ARBA00022729"/>
    </source>
</evidence>
<keyword evidence="10" id="KW-0832">Ubl conjugation</keyword>
<keyword evidence="9" id="KW-0256">Endoplasmic reticulum</keyword>
<accession>A0AAV4QX56</accession>
<evidence type="ECO:0000256" key="7">
    <source>
        <dbReference type="ARBA" id="ARBA00022692"/>
    </source>
</evidence>
<keyword evidence="15" id="KW-0675">Receptor</keyword>
<comment type="subunit">
    <text evidence="4">Heterotetramer of TRAP-alpha, TRAP-beta, TRAP-delta and TRAP-gamma.</text>
</comment>
<organism evidence="15 16">
    <name type="scientific">Caerostris extrusa</name>
    <name type="common">Bark spider</name>
    <name type="synonym">Caerostris bankana</name>
    <dbReference type="NCBI Taxonomy" id="172846"/>
    <lineage>
        <taxon>Eukaryota</taxon>
        <taxon>Metazoa</taxon>
        <taxon>Ecdysozoa</taxon>
        <taxon>Arthropoda</taxon>
        <taxon>Chelicerata</taxon>
        <taxon>Arachnida</taxon>
        <taxon>Araneae</taxon>
        <taxon>Araneomorphae</taxon>
        <taxon>Entelegynae</taxon>
        <taxon>Araneoidea</taxon>
        <taxon>Araneidae</taxon>
        <taxon>Caerostris</taxon>
    </lineage>
</organism>
<evidence type="ECO:0000256" key="2">
    <source>
        <dbReference type="ARBA" id="ARBA00004115"/>
    </source>
</evidence>
<evidence type="ECO:0000313" key="16">
    <source>
        <dbReference type="Proteomes" id="UP001054945"/>
    </source>
</evidence>
<gene>
    <name evidence="15" type="primary">AVEN_231835_1</name>
    <name evidence="15" type="ORF">CEXT_82311</name>
</gene>
<evidence type="ECO:0000256" key="11">
    <source>
        <dbReference type="ARBA" id="ARBA00022989"/>
    </source>
</evidence>
<dbReference type="AlphaFoldDB" id="A0AAV4QX56"/>
<dbReference type="GO" id="GO:0005789">
    <property type="term" value="C:endoplasmic reticulum membrane"/>
    <property type="evidence" value="ECO:0007669"/>
    <property type="project" value="UniProtKB-SubCell"/>
</dbReference>
<comment type="similarity">
    <text evidence="3">Belongs to the TRAP-delta family.</text>
</comment>
<reference evidence="15 16" key="1">
    <citation type="submission" date="2021-06" db="EMBL/GenBank/DDBJ databases">
        <title>Caerostris extrusa draft genome.</title>
        <authorList>
            <person name="Kono N."/>
            <person name="Arakawa K."/>
        </authorList>
    </citation>
    <scope>NUCLEOTIDE SEQUENCE [LARGE SCALE GENOMIC DNA]</scope>
</reference>
<evidence type="ECO:0000313" key="15">
    <source>
        <dbReference type="EMBL" id="GIY13840.1"/>
    </source>
</evidence>
<keyword evidence="12" id="KW-0472">Membrane</keyword>
<dbReference type="InterPro" id="IPR008855">
    <property type="entry name" value="TRAP-delta"/>
</dbReference>
<keyword evidence="11" id="KW-1133">Transmembrane helix</keyword>
<evidence type="ECO:0000256" key="10">
    <source>
        <dbReference type="ARBA" id="ARBA00022843"/>
    </source>
</evidence>
<proteinExistence type="inferred from homology"/>
<sequence>MCREECKNPKVNSRYYTTVDGMVVSEVAFVAEFTVECDSPKKVLFADKNGKQIPAIRSADGTKYQISWTENSESIFSGEHVVNVYDEEGYAAIKKGAKKMVKILNSSCSTLALYHR</sequence>